<reference evidence="11" key="1">
    <citation type="submission" date="2022-10" db="EMBL/GenBank/DDBJ databases">
        <title>Shewanella flava sp. nov, isolated from the estuary of the Fenhe River into the Yellow River.</title>
        <authorList>
            <person name="Li Y."/>
        </authorList>
    </citation>
    <scope>NUCLEOTIDE SEQUENCE</scope>
    <source>
        <strain evidence="11">FYR11-62</strain>
    </source>
</reference>
<comment type="catalytic activity">
    <reaction evidence="1 10">
        <text>Transfers a segment of a (1-&gt;4)-alpha-D-glucan to a new position in an acceptor, which may be glucose or a (1-&gt;4)-alpha-D-glucan.</text>
        <dbReference type="EC" id="2.4.1.25"/>
    </reaction>
</comment>
<dbReference type="EC" id="2.4.1.25" evidence="3 10"/>
<evidence type="ECO:0000256" key="10">
    <source>
        <dbReference type="RuleBase" id="RU361207"/>
    </source>
</evidence>
<evidence type="ECO:0000256" key="6">
    <source>
        <dbReference type="ARBA" id="ARBA00022679"/>
    </source>
</evidence>
<evidence type="ECO:0000256" key="5">
    <source>
        <dbReference type="ARBA" id="ARBA00022676"/>
    </source>
</evidence>
<evidence type="ECO:0000256" key="4">
    <source>
        <dbReference type="ARBA" id="ARBA00020295"/>
    </source>
</evidence>
<gene>
    <name evidence="11" type="primary">malQ</name>
    <name evidence="11" type="ORF">OHT75_15175</name>
</gene>
<keyword evidence="7 10" id="KW-0119">Carbohydrate metabolism</keyword>
<name>A0ABT3ICN2_9GAMM</name>
<dbReference type="Gene3D" id="3.20.20.80">
    <property type="entry name" value="Glycosidases"/>
    <property type="match status" value="1"/>
</dbReference>
<dbReference type="Proteomes" id="UP001163714">
    <property type="component" value="Unassembled WGS sequence"/>
</dbReference>
<keyword evidence="12" id="KW-1185">Reference proteome</keyword>
<dbReference type="PANTHER" id="PTHR32438:SF5">
    <property type="entry name" value="4-ALPHA-GLUCANOTRANSFERASE DPE1, CHLOROPLASTIC_AMYLOPLASTIC"/>
    <property type="match status" value="1"/>
</dbReference>
<proteinExistence type="inferred from homology"/>
<dbReference type="NCBIfam" id="TIGR00217">
    <property type="entry name" value="malQ"/>
    <property type="match status" value="1"/>
</dbReference>
<evidence type="ECO:0000256" key="7">
    <source>
        <dbReference type="ARBA" id="ARBA00023277"/>
    </source>
</evidence>
<evidence type="ECO:0000256" key="9">
    <source>
        <dbReference type="ARBA" id="ARBA00031501"/>
    </source>
</evidence>
<dbReference type="InterPro" id="IPR003385">
    <property type="entry name" value="Glyco_hydro_77"/>
</dbReference>
<comment type="similarity">
    <text evidence="2 10">Belongs to the disproportionating enzyme family.</text>
</comment>
<evidence type="ECO:0000313" key="11">
    <source>
        <dbReference type="EMBL" id="MCW3173821.1"/>
    </source>
</evidence>
<evidence type="ECO:0000256" key="8">
    <source>
        <dbReference type="ARBA" id="ARBA00031423"/>
    </source>
</evidence>
<keyword evidence="5 10" id="KW-0328">Glycosyltransferase</keyword>
<sequence>MGLEKLLYLQGVGAEYIDCHGHHVQIAPSDRTGILASMLAKANVNKANVNTEPLNLVDPTSSLALTDPTITASTISDKTFSLDVAPWLSLLPSFQFCYLTHPVILIYLPEQAAEIAFSLTLEEGAVTPSGQTEFEWLCHTQNLAIIGEYHHNNIRYCRYQVNLIDYISETLPLGYHQVFAQNLSHNSAVSELESASGTLMIAPKTCYQGVMMDNSLSPVKPTNGKEIAEHSQFGNAKLWGISIQLYSLKSSNDPLDGIGDFKALKQLIEFSAQQGADFVMLNPLHALDIANAEHCSPYSPSDRRRLNPLYINIDELLDSNASRIEYSELDVNLNHIKLINYKRVFEYKYKVFVKSYELFCLEQQANSTERYKVFNAFKAQQGHALSTFCQDQMKHAPEWLSMPADFYAYLQFVAVEQLTDCQQYCLSLGMKIGLIGDLAIGAILQGNEVQSQIEQFCIHASIGAPADRFSPSGQNWGLTPLDPIKLKQHNYCHFIDLMRSNMQFYGALRIDHVMGLLRLWWWPLSKTLGNGAYVYYPLDTLLAIVCLESQRAKCMVIGEDLGIVPPEISAAMQQSQLLSNQLFYFSQHHDGFIAPQQHKLHSLMMLANHDVAPLKGWWQGEDLHIRDRLALYPQPQQYQDELRLREKERYQLLQWIDSGLTTLLKTDLTIPSELNELAGQIATLFASNTDNALSMLKLDDLSFDLLLDAWLMVAATSQSGLFCVQLSDLLADKHCINIPGTWKSFPNWQRRLSKSIDHVKQDKQVSQRCQLIAAARHQAACLKKDC</sequence>
<organism evidence="11 12">
    <name type="scientific">Shewanella subflava</name>
    <dbReference type="NCBI Taxonomy" id="2986476"/>
    <lineage>
        <taxon>Bacteria</taxon>
        <taxon>Pseudomonadati</taxon>
        <taxon>Pseudomonadota</taxon>
        <taxon>Gammaproteobacteria</taxon>
        <taxon>Alteromonadales</taxon>
        <taxon>Shewanellaceae</taxon>
        <taxon>Shewanella</taxon>
    </lineage>
</organism>
<dbReference type="InterPro" id="IPR017853">
    <property type="entry name" value="GH"/>
</dbReference>
<dbReference type="PANTHER" id="PTHR32438">
    <property type="entry name" value="4-ALPHA-GLUCANOTRANSFERASE DPE1, CHLOROPLASTIC/AMYLOPLASTIC"/>
    <property type="match status" value="1"/>
</dbReference>
<dbReference type="Pfam" id="PF02446">
    <property type="entry name" value="Glyco_hydro_77"/>
    <property type="match status" value="1"/>
</dbReference>
<evidence type="ECO:0000256" key="2">
    <source>
        <dbReference type="ARBA" id="ARBA00005684"/>
    </source>
</evidence>
<comment type="caution">
    <text evidence="11">The sequence shown here is derived from an EMBL/GenBank/DDBJ whole genome shotgun (WGS) entry which is preliminary data.</text>
</comment>
<dbReference type="SUPFAM" id="SSF51445">
    <property type="entry name" value="(Trans)glycosidases"/>
    <property type="match status" value="1"/>
</dbReference>
<evidence type="ECO:0000256" key="3">
    <source>
        <dbReference type="ARBA" id="ARBA00012560"/>
    </source>
</evidence>
<protein>
    <recommendedName>
        <fullName evidence="4 10">4-alpha-glucanotransferase</fullName>
        <ecNumber evidence="3 10">2.4.1.25</ecNumber>
    </recommendedName>
    <alternativeName>
        <fullName evidence="8 10">Amylomaltase</fullName>
    </alternativeName>
    <alternativeName>
        <fullName evidence="9 10">Disproportionating enzyme</fullName>
    </alternativeName>
</protein>
<evidence type="ECO:0000256" key="1">
    <source>
        <dbReference type="ARBA" id="ARBA00000439"/>
    </source>
</evidence>
<dbReference type="EMBL" id="JAPDMX010000030">
    <property type="protein sequence ID" value="MCW3173821.1"/>
    <property type="molecule type" value="Genomic_DNA"/>
</dbReference>
<dbReference type="GO" id="GO:0004134">
    <property type="term" value="F:4-alpha-glucanotransferase activity"/>
    <property type="evidence" value="ECO:0007669"/>
    <property type="project" value="UniProtKB-EC"/>
</dbReference>
<accession>A0ABT3ICN2</accession>
<dbReference type="RefSeq" id="WP_264728128.1">
    <property type="nucleotide sequence ID" value="NZ_JAPDMX010000030.1"/>
</dbReference>
<evidence type="ECO:0000313" key="12">
    <source>
        <dbReference type="Proteomes" id="UP001163714"/>
    </source>
</evidence>
<keyword evidence="6 10" id="KW-0808">Transferase</keyword>